<name>A0A6G0W0L4_APHCR</name>
<evidence type="ECO:0000313" key="1">
    <source>
        <dbReference type="EMBL" id="KAF0717817.1"/>
    </source>
</evidence>
<sequence length="118" mass="13550">MIGAFYGKSKPGDSNEYLQEFVDELKQITNEGIVYKDKVVDIISFVNIVENLFVNDIPKRNNVDFQRKTLTFGRWTLDYLNTHYKCPSVAWSVNPFVLNVFLWGMCGAAYSPANLIML</sequence>
<dbReference type="AlphaFoldDB" id="A0A6G0W0L4"/>
<dbReference type="EMBL" id="VUJU01009761">
    <property type="protein sequence ID" value="KAF0717817.1"/>
    <property type="molecule type" value="Genomic_DNA"/>
</dbReference>
<evidence type="ECO:0000313" key="2">
    <source>
        <dbReference type="Proteomes" id="UP000478052"/>
    </source>
</evidence>
<protein>
    <submittedName>
        <fullName evidence="1">Uncharacterized protein</fullName>
    </submittedName>
</protein>
<reference evidence="1 2" key="1">
    <citation type="submission" date="2019-08" db="EMBL/GenBank/DDBJ databases">
        <title>Whole genome of Aphis craccivora.</title>
        <authorList>
            <person name="Voronova N.V."/>
            <person name="Shulinski R.S."/>
            <person name="Bandarenka Y.V."/>
            <person name="Zhorov D.G."/>
            <person name="Warner D."/>
        </authorList>
    </citation>
    <scope>NUCLEOTIDE SEQUENCE [LARGE SCALE GENOMIC DNA]</scope>
    <source>
        <strain evidence="1">180601</strain>
        <tissue evidence="1">Whole Body</tissue>
    </source>
</reference>
<accession>A0A6G0W0L4</accession>
<organism evidence="1 2">
    <name type="scientific">Aphis craccivora</name>
    <name type="common">Cowpea aphid</name>
    <dbReference type="NCBI Taxonomy" id="307492"/>
    <lineage>
        <taxon>Eukaryota</taxon>
        <taxon>Metazoa</taxon>
        <taxon>Ecdysozoa</taxon>
        <taxon>Arthropoda</taxon>
        <taxon>Hexapoda</taxon>
        <taxon>Insecta</taxon>
        <taxon>Pterygota</taxon>
        <taxon>Neoptera</taxon>
        <taxon>Paraneoptera</taxon>
        <taxon>Hemiptera</taxon>
        <taxon>Sternorrhyncha</taxon>
        <taxon>Aphidomorpha</taxon>
        <taxon>Aphidoidea</taxon>
        <taxon>Aphididae</taxon>
        <taxon>Aphidini</taxon>
        <taxon>Aphis</taxon>
        <taxon>Aphis</taxon>
    </lineage>
</organism>
<dbReference type="OrthoDB" id="6622109at2759"/>
<gene>
    <name evidence="1" type="ORF">FWK35_00023827</name>
</gene>
<proteinExistence type="predicted"/>
<keyword evidence="2" id="KW-1185">Reference proteome</keyword>
<dbReference type="Proteomes" id="UP000478052">
    <property type="component" value="Unassembled WGS sequence"/>
</dbReference>
<comment type="caution">
    <text evidence="1">The sequence shown here is derived from an EMBL/GenBank/DDBJ whole genome shotgun (WGS) entry which is preliminary data.</text>
</comment>